<proteinExistence type="inferred from homology"/>
<dbReference type="PANTHER" id="PTHR10353">
    <property type="entry name" value="GLYCOSYL HYDROLASE"/>
    <property type="match status" value="1"/>
</dbReference>
<name>A0A0B1TPU9_OESDE</name>
<sequence length="165" mass="19186">MAEESHLVKHWISFNEIFMHAWCAITNIEGQPQHSPNTVQYSTAKRKIPYIAAHNMMIAHAKAYRMYDREYRDAQKGTFGIVVGGRWCTTSSESPEDNAAARRAMDWCFNWMVNPICGVEGDYPKSMRRDMSILEQKEQQEIMPRFTQDQMDELKGEQLQSSLFV</sequence>
<dbReference type="GO" id="GO:0005975">
    <property type="term" value="P:carbohydrate metabolic process"/>
    <property type="evidence" value="ECO:0007669"/>
    <property type="project" value="InterPro"/>
</dbReference>
<dbReference type="InterPro" id="IPR017853">
    <property type="entry name" value="GH"/>
</dbReference>
<dbReference type="SUPFAM" id="SSF51445">
    <property type="entry name" value="(Trans)glycosidases"/>
    <property type="match status" value="1"/>
</dbReference>
<dbReference type="GO" id="GO:0008422">
    <property type="term" value="F:beta-glucosidase activity"/>
    <property type="evidence" value="ECO:0007669"/>
    <property type="project" value="TreeGrafter"/>
</dbReference>
<dbReference type="PANTHER" id="PTHR10353:SF36">
    <property type="entry name" value="LP05116P"/>
    <property type="match status" value="1"/>
</dbReference>
<evidence type="ECO:0000256" key="4">
    <source>
        <dbReference type="RuleBase" id="RU003690"/>
    </source>
</evidence>
<keyword evidence="2" id="KW-0378">Hydrolase</keyword>
<comment type="similarity">
    <text evidence="1 4">Belongs to the glycosyl hydrolase 1 family.</text>
</comment>
<dbReference type="InterPro" id="IPR001360">
    <property type="entry name" value="Glyco_hydro_1"/>
</dbReference>
<evidence type="ECO:0000256" key="1">
    <source>
        <dbReference type="ARBA" id="ARBA00010838"/>
    </source>
</evidence>
<dbReference type="Pfam" id="PF00232">
    <property type="entry name" value="Glyco_hydro_1"/>
    <property type="match status" value="1"/>
</dbReference>
<dbReference type="Gene3D" id="3.20.20.80">
    <property type="entry name" value="Glycosidases"/>
    <property type="match status" value="1"/>
</dbReference>
<dbReference type="OrthoDB" id="65569at2759"/>
<organism evidence="5 6">
    <name type="scientific">Oesophagostomum dentatum</name>
    <name type="common">Nodular worm</name>
    <dbReference type="NCBI Taxonomy" id="61180"/>
    <lineage>
        <taxon>Eukaryota</taxon>
        <taxon>Metazoa</taxon>
        <taxon>Ecdysozoa</taxon>
        <taxon>Nematoda</taxon>
        <taxon>Chromadorea</taxon>
        <taxon>Rhabditida</taxon>
        <taxon>Rhabditina</taxon>
        <taxon>Rhabditomorpha</taxon>
        <taxon>Strongyloidea</taxon>
        <taxon>Strongylidae</taxon>
        <taxon>Oesophagostomum</taxon>
    </lineage>
</organism>
<evidence type="ECO:0000256" key="3">
    <source>
        <dbReference type="ARBA" id="ARBA00023295"/>
    </source>
</evidence>
<accession>A0A0B1TPU9</accession>
<reference evidence="5 6" key="1">
    <citation type="submission" date="2014-03" db="EMBL/GenBank/DDBJ databases">
        <title>Draft genome of the hookworm Oesophagostomum dentatum.</title>
        <authorList>
            <person name="Mitreva M."/>
        </authorList>
    </citation>
    <scope>NUCLEOTIDE SEQUENCE [LARGE SCALE GENOMIC DNA]</scope>
    <source>
        <strain evidence="5 6">OD-Hann</strain>
    </source>
</reference>
<protein>
    <submittedName>
        <fullName evidence="5">Uncharacterized protein</fullName>
    </submittedName>
</protein>
<keyword evidence="6" id="KW-1185">Reference proteome</keyword>
<gene>
    <name evidence="5" type="ORF">OESDEN_00743</name>
</gene>
<dbReference type="EMBL" id="KN549229">
    <property type="protein sequence ID" value="KHJ99279.1"/>
    <property type="molecule type" value="Genomic_DNA"/>
</dbReference>
<keyword evidence="3" id="KW-0326">Glycosidase</keyword>
<dbReference type="Proteomes" id="UP000053660">
    <property type="component" value="Unassembled WGS sequence"/>
</dbReference>
<evidence type="ECO:0000313" key="6">
    <source>
        <dbReference type="Proteomes" id="UP000053660"/>
    </source>
</evidence>
<dbReference type="AlphaFoldDB" id="A0A0B1TPU9"/>
<evidence type="ECO:0000313" key="5">
    <source>
        <dbReference type="EMBL" id="KHJ99279.1"/>
    </source>
</evidence>
<evidence type="ECO:0000256" key="2">
    <source>
        <dbReference type="ARBA" id="ARBA00022801"/>
    </source>
</evidence>